<reference evidence="6 7" key="1">
    <citation type="submission" date="2019-05" db="EMBL/GenBank/DDBJ databases">
        <authorList>
            <consortium name="Pathogen Informatics"/>
        </authorList>
    </citation>
    <scope>NUCLEOTIDE SEQUENCE [LARGE SCALE GENOMIC DNA]</scope>
    <source>
        <strain evidence="6 7">NCTC12204</strain>
    </source>
</reference>
<gene>
    <name evidence="6" type="primary">entC</name>
    <name evidence="6" type="ORF">NCTC12204_01463</name>
</gene>
<evidence type="ECO:0000313" key="7">
    <source>
        <dbReference type="Proteomes" id="UP000352698"/>
    </source>
</evidence>
<accession>A0A449EI85</accession>
<dbReference type="EC" id="5.4.4.2" evidence="3"/>
<comment type="catalytic activity">
    <reaction evidence="1">
        <text>chorismate = isochorismate</text>
        <dbReference type="Rhea" id="RHEA:18985"/>
        <dbReference type="ChEBI" id="CHEBI:29748"/>
        <dbReference type="ChEBI" id="CHEBI:29780"/>
        <dbReference type="EC" id="5.4.4.2"/>
    </reaction>
</comment>
<dbReference type="AlphaFoldDB" id="A0A449EI85"/>
<dbReference type="InterPro" id="IPR015890">
    <property type="entry name" value="Chorismate_C"/>
</dbReference>
<dbReference type="GO" id="GO:0008909">
    <property type="term" value="F:isochorismate synthase activity"/>
    <property type="evidence" value="ECO:0007669"/>
    <property type="project" value="UniProtKB-EC"/>
</dbReference>
<organism evidence="6 7">
    <name type="scientific">Enterococcus hirae</name>
    <dbReference type="NCBI Taxonomy" id="1354"/>
    <lineage>
        <taxon>Bacteria</taxon>
        <taxon>Bacillati</taxon>
        <taxon>Bacillota</taxon>
        <taxon>Bacilli</taxon>
        <taxon>Lactobacillales</taxon>
        <taxon>Enterococcaceae</taxon>
        <taxon>Enterococcus</taxon>
    </lineage>
</organism>
<dbReference type="SUPFAM" id="SSF56322">
    <property type="entry name" value="ADC synthase"/>
    <property type="match status" value="1"/>
</dbReference>
<evidence type="ECO:0000256" key="5">
    <source>
        <dbReference type="ARBA" id="ARBA00041564"/>
    </source>
</evidence>
<dbReference type="GO" id="GO:0009697">
    <property type="term" value="P:salicylic acid biosynthetic process"/>
    <property type="evidence" value="ECO:0007669"/>
    <property type="project" value="TreeGrafter"/>
</dbReference>
<dbReference type="EMBL" id="CABEEP010000001">
    <property type="protein sequence ID" value="VTQ64239.1"/>
    <property type="molecule type" value="Genomic_DNA"/>
</dbReference>
<dbReference type="Proteomes" id="UP000352698">
    <property type="component" value="Unassembled WGS sequence"/>
</dbReference>
<dbReference type="RefSeq" id="WP_010737615.1">
    <property type="nucleotide sequence ID" value="NZ_AP027299.1"/>
</dbReference>
<evidence type="ECO:0000256" key="1">
    <source>
        <dbReference type="ARBA" id="ARBA00000799"/>
    </source>
</evidence>
<protein>
    <recommendedName>
        <fullName evidence="3">isochorismate synthase</fullName>
        <ecNumber evidence="3">5.4.4.2</ecNumber>
    </recommendedName>
    <alternativeName>
        <fullName evidence="5">Isochorismate mutase</fullName>
    </alternativeName>
</protein>
<comment type="caution">
    <text evidence="6">The sequence shown here is derived from an EMBL/GenBank/DDBJ whole genome shotgun (WGS) entry which is preliminary data.</text>
</comment>
<dbReference type="InterPro" id="IPR005801">
    <property type="entry name" value="ADC_synthase"/>
</dbReference>
<name>A0A449EI85_ENTHR</name>
<dbReference type="Pfam" id="PF00425">
    <property type="entry name" value="Chorismate_bind"/>
    <property type="match status" value="1"/>
</dbReference>
<proteinExistence type="inferred from homology"/>
<evidence type="ECO:0000256" key="3">
    <source>
        <dbReference type="ARBA" id="ARBA00012824"/>
    </source>
</evidence>
<dbReference type="InterPro" id="IPR004561">
    <property type="entry name" value="IsoChor_synthase"/>
</dbReference>
<dbReference type="PANTHER" id="PTHR42839:SF1">
    <property type="entry name" value="ISOCHORISMATE SYNTHASE MENF"/>
    <property type="match status" value="1"/>
</dbReference>
<evidence type="ECO:0000256" key="2">
    <source>
        <dbReference type="ARBA" id="ARBA00005297"/>
    </source>
</evidence>
<sequence>MTTNLFNLNLQEVPEADYVCYSFKIPYEPLANLFAKASDFKGTRFFWQTPDKNVGFLGFGRNLLKKRGNWSTEDLINAKQEFFKKLSFLVPEKETPILFGGLPFDAENKNQAPIWGELAEGCFILPELLIKQNHQQLTVVITASNHFKTLKELDEFIKEKMRLINEMKERCVPDFSPSQILKETEVAVPHFLKAVEETIEVTANKKSALKKVVLARQMQLVGKEFSVEKILLHLISQQPNTYLFVLEAKGQAFIGATPERLLQATDTHFLTASIAGSIARSSNEREDVTSGEKLLKDSKNIGEHQLVVERLTEQMHSFIKGKLTVSEKSLLKNRDIQHLCLTLKGSRQDGFSFLEVIRQLHPSPALGGVPKQAAIDWIAEKEPIGRGLYGGPIGWCSLTEDVGEFAVGIRSGVVSDTEVQLYAGCGIVPDSTPEAEYLETALKFQPMIRGVKE</sequence>
<keyword evidence="4 6" id="KW-0413">Isomerase</keyword>
<dbReference type="NCBIfam" id="TIGR00543">
    <property type="entry name" value="isochor_syn"/>
    <property type="match status" value="1"/>
</dbReference>
<comment type="similarity">
    <text evidence="2">Belongs to the isochorismate synthase family.</text>
</comment>
<dbReference type="PANTHER" id="PTHR42839">
    <property type="entry name" value="ISOCHORISMATE SYNTHASE ENTC"/>
    <property type="match status" value="1"/>
</dbReference>
<dbReference type="Gene3D" id="3.60.120.10">
    <property type="entry name" value="Anthranilate synthase"/>
    <property type="match status" value="1"/>
</dbReference>
<evidence type="ECO:0000256" key="4">
    <source>
        <dbReference type="ARBA" id="ARBA00023235"/>
    </source>
</evidence>
<evidence type="ECO:0000313" key="6">
    <source>
        <dbReference type="EMBL" id="VTQ64239.1"/>
    </source>
</evidence>